<dbReference type="EMBL" id="CM055758">
    <property type="protein sequence ID" value="KAJ7988077.1"/>
    <property type="molecule type" value="Genomic_DNA"/>
</dbReference>
<name>A0ACC2F9S1_DALPE</name>
<dbReference type="Proteomes" id="UP001157502">
    <property type="component" value="Chromosome 31"/>
</dbReference>
<evidence type="ECO:0000313" key="1">
    <source>
        <dbReference type="EMBL" id="KAJ7988077.1"/>
    </source>
</evidence>
<organism evidence="1 2">
    <name type="scientific">Dallia pectoralis</name>
    <name type="common">Alaska blackfish</name>
    <dbReference type="NCBI Taxonomy" id="75939"/>
    <lineage>
        <taxon>Eukaryota</taxon>
        <taxon>Metazoa</taxon>
        <taxon>Chordata</taxon>
        <taxon>Craniata</taxon>
        <taxon>Vertebrata</taxon>
        <taxon>Euteleostomi</taxon>
        <taxon>Actinopterygii</taxon>
        <taxon>Neopterygii</taxon>
        <taxon>Teleostei</taxon>
        <taxon>Protacanthopterygii</taxon>
        <taxon>Esociformes</taxon>
        <taxon>Umbridae</taxon>
        <taxon>Dallia</taxon>
    </lineage>
</organism>
<protein>
    <submittedName>
        <fullName evidence="1">Uncharacterized protein</fullName>
    </submittedName>
</protein>
<reference evidence="1" key="1">
    <citation type="submission" date="2021-05" db="EMBL/GenBank/DDBJ databases">
        <authorList>
            <person name="Pan Q."/>
            <person name="Jouanno E."/>
            <person name="Zahm M."/>
            <person name="Klopp C."/>
            <person name="Cabau C."/>
            <person name="Louis A."/>
            <person name="Berthelot C."/>
            <person name="Parey E."/>
            <person name="Roest Crollius H."/>
            <person name="Montfort J."/>
            <person name="Robinson-Rechavi M."/>
            <person name="Bouchez O."/>
            <person name="Lampietro C."/>
            <person name="Lopez Roques C."/>
            <person name="Donnadieu C."/>
            <person name="Postlethwait J."/>
            <person name="Bobe J."/>
            <person name="Dillon D."/>
            <person name="Chandos A."/>
            <person name="von Hippel F."/>
            <person name="Guiguen Y."/>
        </authorList>
    </citation>
    <scope>NUCLEOTIDE SEQUENCE</scope>
    <source>
        <strain evidence="1">YG-Jan2019</strain>
    </source>
</reference>
<accession>A0ACC2F9S1</accession>
<comment type="caution">
    <text evidence="1">The sequence shown here is derived from an EMBL/GenBank/DDBJ whole genome shotgun (WGS) entry which is preliminary data.</text>
</comment>
<gene>
    <name evidence="1" type="ORF">DPEC_G00319890</name>
</gene>
<proteinExistence type="predicted"/>
<evidence type="ECO:0000313" key="2">
    <source>
        <dbReference type="Proteomes" id="UP001157502"/>
    </source>
</evidence>
<sequence length="158" mass="17555">MIVPKGETKHRLWRTLYRSEGNIPARTWIGVWTGDLGLLGTIKAFMSVPQQVLCLIWDGDRVSTETLVELLHLFTTLVLRRIGRLRGQPGVDVTAKPPGCLRSARTSCRPGVIYYQQLLNLATCDLTAGSQMWSPRSPKPGNLAPNKYPVEVGGRRGM</sequence>
<keyword evidence="2" id="KW-1185">Reference proteome</keyword>